<dbReference type="GO" id="GO:0005938">
    <property type="term" value="C:cell cortex"/>
    <property type="evidence" value="ECO:0007669"/>
    <property type="project" value="UniProtKB-SubCell"/>
</dbReference>
<evidence type="ECO:0000256" key="3">
    <source>
        <dbReference type="ARBA" id="ARBA00004544"/>
    </source>
</evidence>
<keyword evidence="5" id="KW-0963">Cytoplasm</keyword>
<keyword evidence="10" id="KW-0175">Coiled coil</keyword>
<evidence type="ECO:0000256" key="10">
    <source>
        <dbReference type="ARBA" id="ARBA00023054"/>
    </source>
</evidence>
<dbReference type="Proteomes" id="UP000580250">
    <property type="component" value="Unassembled WGS sequence"/>
</dbReference>
<dbReference type="GO" id="GO:0005869">
    <property type="term" value="C:dynactin complex"/>
    <property type="evidence" value="ECO:0007669"/>
    <property type="project" value="InterPro"/>
</dbReference>
<dbReference type="AlphaFoldDB" id="A0A6V7US70"/>
<comment type="caution">
    <text evidence="15">The sequence shown here is derived from an EMBL/GenBank/DDBJ whole genome shotgun (WGS) entry which is preliminary data.</text>
</comment>
<gene>
    <name evidence="15" type="ORF">MENT_LOCUS16158</name>
</gene>
<comment type="subcellular location">
    <subcellularLocation>
        <location evidence="3">Cytoplasm</location>
        <location evidence="3">Cell cortex</location>
    </subcellularLocation>
    <subcellularLocation>
        <location evidence="1">Cytoplasm</location>
        <location evidence="1">Cytoskeleton</location>
        <location evidence="1">Microtubule organizing center</location>
        <location evidence="1">Centrosome</location>
    </subcellularLocation>
    <subcellularLocation>
        <location evidence="2">Cytoplasm</location>
        <location evidence="2">Cytoskeleton</location>
        <location evidence="2">Stress fiber</location>
    </subcellularLocation>
    <subcellularLocation>
        <location evidence="4">Cytoplasm</location>
        <location evidence="4">Myofibril</location>
    </subcellularLocation>
</comment>
<evidence type="ECO:0000256" key="4">
    <source>
        <dbReference type="ARBA" id="ARBA00004657"/>
    </source>
</evidence>
<dbReference type="GO" id="GO:0005813">
    <property type="term" value="C:centrosome"/>
    <property type="evidence" value="ECO:0007669"/>
    <property type="project" value="UniProtKB-SubCell"/>
</dbReference>
<evidence type="ECO:0000256" key="6">
    <source>
        <dbReference type="ARBA" id="ARBA00022499"/>
    </source>
</evidence>
<evidence type="ECO:0000313" key="15">
    <source>
        <dbReference type="EMBL" id="CAD2163705.1"/>
    </source>
</evidence>
<evidence type="ECO:0000256" key="14">
    <source>
        <dbReference type="ARBA" id="ARBA00093507"/>
    </source>
</evidence>
<dbReference type="Pfam" id="PF05502">
    <property type="entry name" value="Dynactin_p62"/>
    <property type="match status" value="1"/>
</dbReference>
<comment type="subunit">
    <text evidence="14">Subunit of dynactin, a multiprotein complex part of a tripartite complex with dynein and a adapter, such as BICDL1, BICD2 or HOOK3. The dynactin complex is built around ACTR1A/ACTB filament and consists of an actin-related filament composed of a shoulder domain, a pointed end and a barbed end. Its length is defined by its flexible shoulder domain. The soulder is composed of 2 DCTN1 subunits, 4 DCTN2 and 2 DCTN3. The 4 DCNT2 (via N-terminus) bind the ACTR1A filament and act as molecular rulers to determine the length. The pointed end is important for binding dynein-dynactin cargo adapters. Consists of 4 subunits: ACTR10, DCNT4, DCTN5 and DCTN6. The barbed end is composed of a CAPZA1:CAPZB heterodimers, which binds ACTR1A/ACTB filament and dynactin and stabilizes dynactin. Interacts with ATP7B, but not ATP7A, in a copper-dependent manner. Interacts with ANK2; this interaction is required for localization at costameres. Interacts with N4BP2L1.</text>
</comment>
<comment type="similarity">
    <text evidence="12">Belongs to the dynactin subunit 4 family.</text>
</comment>
<organism evidence="15 16">
    <name type="scientific">Meloidogyne enterolobii</name>
    <name type="common">Root-knot nematode worm</name>
    <name type="synonym">Meloidogyne mayaguensis</name>
    <dbReference type="NCBI Taxonomy" id="390850"/>
    <lineage>
        <taxon>Eukaryota</taxon>
        <taxon>Metazoa</taxon>
        <taxon>Ecdysozoa</taxon>
        <taxon>Nematoda</taxon>
        <taxon>Chromadorea</taxon>
        <taxon>Rhabditida</taxon>
        <taxon>Tylenchina</taxon>
        <taxon>Tylenchomorpha</taxon>
        <taxon>Tylenchoidea</taxon>
        <taxon>Meloidogynidae</taxon>
        <taxon>Meloidogyninae</taxon>
        <taxon>Meloidogyne</taxon>
    </lineage>
</organism>
<name>A0A6V7US70_MELEN</name>
<dbReference type="EMBL" id="CAJEWN010000099">
    <property type="protein sequence ID" value="CAD2163705.1"/>
    <property type="molecule type" value="Genomic_DNA"/>
</dbReference>
<keyword evidence="8" id="KW-0832">Ubl conjugation</keyword>
<keyword evidence="6" id="KW-1017">Isopeptide bond</keyword>
<reference evidence="15 16" key="1">
    <citation type="submission" date="2020-08" db="EMBL/GenBank/DDBJ databases">
        <authorList>
            <person name="Koutsovoulos G."/>
            <person name="Danchin GJ E."/>
        </authorList>
    </citation>
    <scope>NUCLEOTIDE SEQUENCE [LARGE SCALE GENOMIC DNA]</scope>
</reference>
<evidence type="ECO:0000256" key="13">
    <source>
        <dbReference type="ARBA" id="ARBA00034864"/>
    </source>
</evidence>
<keyword evidence="9" id="KW-0007">Acetylation</keyword>
<keyword evidence="7" id="KW-0597">Phosphoprotein</keyword>
<evidence type="ECO:0000256" key="1">
    <source>
        <dbReference type="ARBA" id="ARBA00004300"/>
    </source>
</evidence>
<evidence type="ECO:0000256" key="12">
    <source>
        <dbReference type="ARBA" id="ARBA00034776"/>
    </source>
</evidence>
<dbReference type="GO" id="GO:0030016">
    <property type="term" value="C:myofibril"/>
    <property type="evidence" value="ECO:0007669"/>
    <property type="project" value="UniProtKB-SubCell"/>
</dbReference>
<proteinExistence type="inferred from homology"/>
<sequence>MTSLLQSWLVKYKCNCSAWFPLCQMHYCRKCSRLGCPVCVIEEIDIVFCPNCLENVTNIDNQQRRFRCKNCYECPVCGHLLGIRSQGDQYHHHCNACKWTSKDLDIPENRTNEELWPELKNPLEKELGRISELIKELSKNEKSDRERKAQTTKRLSNLGILQNDRYGLQGAYNLRKKALEKIPETKEPLILLSPSADVPELDPSLLTEPIDPGNVPNLSQSILHLITDKKGKLHPLHVKTNSRRILRCVECENIIYRGEFSPKDVKPKLQLLASDFFPEIRISRQVELVSGQNSVIFLAINNNTIYSFKVKLIGKKCENDEKCVDTSNCSLELLIPDKDNSETQLVEIKSEEEPKYNENSNTLLAIEAPNETSNRVLYVSKNRAGVCVECLPQIETNLADCYALFSLSFTPTNGTFSTCTVEIKIFIGKALSNNKTLELKRV</sequence>
<keyword evidence="11" id="KW-0206">Cytoskeleton</keyword>
<evidence type="ECO:0000256" key="2">
    <source>
        <dbReference type="ARBA" id="ARBA00004529"/>
    </source>
</evidence>
<evidence type="ECO:0000256" key="5">
    <source>
        <dbReference type="ARBA" id="ARBA00022490"/>
    </source>
</evidence>
<dbReference type="PANTHER" id="PTHR13034">
    <property type="entry name" value="DYNACTIN P62 SUBUNIT"/>
    <property type="match status" value="1"/>
</dbReference>
<dbReference type="GO" id="GO:0001725">
    <property type="term" value="C:stress fiber"/>
    <property type="evidence" value="ECO:0007669"/>
    <property type="project" value="UniProtKB-SubCell"/>
</dbReference>
<accession>A0A6V7US70</accession>
<dbReference type="OrthoDB" id="283815at2759"/>
<evidence type="ECO:0000256" key="9">
    <source>
        <dbReference type="ARBA" id="ARBA00022990"/>
    </source>
</evidence>
<dbReference type="PANTHER" id="PTHR13034:SF2">
    <property type="entry name" value="DYNACTIN SUBUNIT 4"/>
    <property type="match status" value="1"/>
</dbReference>
<evidence type="ECO:0000256" key="8">
    <source>
        <dbReference type="ARBA" id="ARBA00022843"/>
    </source>
</evidence>
<dbReference type="InterPro" id="IPR008603">
    <property type="entry name" value="DCTN4"/>
</dbReference>
<evidence type="ECO:0000256" key="11">
    <source>
        <dbReference type="ARBA" id="ARBA00023212"/>
    </source>
</evidence>
<evidence type="ECO:0000256" key="7">
    <source>
        <dbReference type="ARBA" id="ARBA00022553"/>
    </source>
</evidence>
<evidence type="ECO:0000313" key="16">
    <source>
        <dbReference type="Proteomes" id="UP000580250"/>
    </source>
</evidence>
<protein>
    <recommendedName>
        <fullName evidence="13">Dynactin subunit 4</fullName>
    </recommendedName>
</protein>